<evidence type="ECO:0000256" key="7">
    <source>
        <dbReference type="ARBA" id="ARBA00023295"/>
    </source>
</evidence>
<dbReference type="Gene3D" id="3.20.20.80">
    <property type="entry name" value="Glycosidases"/>
    <property type="match status" value="2"/>
</dbReference>
<sequence length="867" mass="91601">MKPSQQKISHVKRTTLAKCELRDHARETILIDTYELTPMESNQTDLYARFTALKKYGVETWISVGGWAMNDPGPYSNVFSDLAASTTAQQAFLNSLISFLGEYGFDGVDINWEYPGAADRFGTTADYANFVSFLKNVRSTLGSYYGLSITLPSSYWYLQNFDIVNIAKTIDWLLWHNNIPPSQVNLGLGYYGRSYTLGDSSYVEPGCPFKVGGNPGPCSQTEGMLSYDEIMDIIDDPSRNPTVWLDSNAAVKIAVYDNNQWVAYDDAETIQMKLDFANSECLGGVFSWAVDEDTAGDLSESISNSTNLFPAGGSGEVYVSPKIWDSDSPKISCQAPCTFILPPFPLPTPTIIDWPPVTTALLVSNSGGVTTTTTTILVPEFSVSAIPFWPVTIASNQTIGVLSPVQKIQAAGQTVVSATITSPATTTTSPTTTMSAVVTPSPIAANMASGCTEFYLVQSGNSCWSIETTYNIAAADFEAWNPAVGTGCANGVWLGYCYCISHGNPTSTSSGAGGQPTSTGTTAIPVFYSTAHPVTIQPQAKHASVTPSSAIPPINVKNGPPTGSSSSDGGCVGCGKLECELFGCNGKCGLFACDGGCGLWWCGGCCGLQYCGPGCGTGSCIIEGGGGGGGSTGSVGPSDSSNEDCSSMETANICTVFVKSFSTSGMASSSTTTTTECVTTEGCSVTPSTTTTTVSTTGTYSTITNSFMFISQPTQAASVLDSISASIVSRRNIWDATRWAGFTITITPTSTTTSAQPTGTGFSIVEYILPYTNYEYGWLAIDYERLSTPIIINGSVSMGTNLTTTNSQTTFCDQTSTFNQESSGDVLGSSDNGSEYDCTTVLNPTTIVIAQETSIVPQWNCLTNVCT</sequence>
<evidence type="ECO:0000259" key="11">
    <source>
        <dbReference type="PROSITE" id="PS51910"/>
    </source>
</evidence>
<evidence type="ECO:0000313" key="13">
    <source>
        <dbReference type="Proteomes" id="UP001201262"/>
    </source>
</evidence>
<evidence type="ECO:0000256" key="3">
    <source>
        <dbReference type="ARBA" id="ARBA00012729"/>
    </source>
</evidence>
<dbReference type="InterPro" id="IPR018392">
    <property type="entry name" value="LysM"/>
</dbReference>
<dbReference type="InterPro" id="IPR017853">
    <property type="entry name" value="GH"/>
</dbReference>
<evidence type="ECO:0000256" key="5">
    <source>
        <dbReference type="ARBA" id="ARBA00023024"/>
    </source>
</evidence>
<dbReference type="CDD" id="cd00118">
    <property type="entry name" value="LysM"/>
    <property type="match status" value="1"/>
</dbReference>
<dbReference type="PROSITE" id="PS51910">
    <property type="entry name" value="GH18_2"/>
    <property type="match status" value="1"/>
</dbReference>
<keyword evidence="8" id="KW-0624">Polysaccharide degradation</keyword>
<keyword evidence="7 9" id="KW-0326">Glycosidase</keyword>
<evidence type="ECO:0000256" key="4">
    <source>
        <dbReference type="ARBA" id="ARBA00022801"/>
    </source>
</evidence>
<proteinExistence type="inferred from homology"/>
<keyword evidence="13" id="KW-1185">Reference proteome</keyword>
<evidence type="ECO:0000256" key="2">
    <source>
        <dbReference type="ARBA" id="ARBA00008682"/>
    </source>
</evidence>
<dbReference type="GO" id="GO:0006032">
    <property type="term" value="P:chitin catabolic process"/>
    <property type="evidence" value="ECO:0007669"/>
    <property type="project" value="UniProtKB-KW"/>
</dbReference>
<feature type="domain" description="GH18" evidence="11">
    <location>
        <begin position="1"/>
        <end position="309"/>
    </location>
</feature>
<comment type="caution">
    <text evidence="12">The sequence shown here is derived from an EMBL/GenBank/DDBJ whole genome shotgun (WGS) entry which is preliminary data.</text>
</comment>
<evidence type="ECO:0000256" key="8">
    <source>
        <dbReference type="ARBA" id="ARBA00023326"/>
    </source>
</evidence>
<evidence type="ECO:0000259" key="10">
    <source>
        <dbReference type="PROSITE" id="PS51782"/>
    </source>
</evidence>
<dbReference type="EMBL" id="JAJTJA010000004">
    <property type="protein sequence ID" value="KAH8700094.1"/>
    <property type="molecule type" value="Genomic_DNA"/>
</dbReference>
<dbReference type="Proteomes" id="UP001201262">
    <property type="component" value="Unassembled WGS sequence"/>
</dbReference>
<dbReference type="PROSITE" id="PS01095">
    <property type="entry name" value="GH18_1"/>
    <property type="match status" value="1"/>
</dbReference>
<dbReference type="EC" id="3.2.1.14" evidence="3"/>
<reference evidence="12" key="1">
    <citation type="submission" date="2021-12" db="EMBL/GenBank/DDBJ databases">
        <title>Convergent genome expansion in fungi linked to evolution of root-endophyte symbiosis.</title>
        <authorList>
            <consortium name="DOE Joint Genome Institute"/>
            <person name="Ke Y.-H."/>
            <person name="Bonito G."/>
            <person name="Liao H.-L."/>
            <person name="Looney B."/>
            <person name="Rojas-Flechas A."/>
            <person name="Nash J."/>
            <person name="Hameed K."/>
            <person name="Schadt C."/>
            <person name="Martin F."/>
            <person name="Crous P.W."/>
            <person name="Miettinen O."/>
            <person name="Magnuson J.K."/>
            <person name="Labbe J."/>
            <person name="Jacobson D."/>
            <person name="Doktycz M.J."/>
            <person name="Veneault-Fourrey C."/>
            <person name="Kuo A."/>
            <person name="Mondo S."/>
            <person name="Calhoun S."/>
            <person name="Riley R."/>
            <person name="Ohm R."/>
            <person name="LaButti K."/>
            <person name="Andreopoulos B."/>
            <person name="Pangilinan J."/>
            <person name="Nolan M."/>
            <person name="Tritt A."/>
            <person name="Clum A."/>
            <person name="Lipzen A."/>
            <person name="Daum C."/>
            <person name="Barry K."/>
            <person name="Grigoriev I.V."/>
            <person name="Vilgalys R."/>
        </authorList>
    </citation>
    <scope>NUCLEOTIDE SEQUENCE</scope>
    <source>
        <strain evidence="12">PMI_201</strain>
    </source>
</reference>
<dbReference type="SUPFAM" id="SSF54556">
    <property type="entry name" value="Chitinase insertion domain"/>
    <property type="match status" value="1"/>
</dbReference>
<protein>
    <recommendedName>
        <fullName evidence="3">chitinase</fullName>
        <ecNumber evidence="3">3.2.1.14</ecNumber>
    </recommendedName>
</protein>
<dbReference type="InterPro" id="IPR001579">
    <property type="entry name" value="Glyco_hydro_18_chit_AS"/>
</dbReference>
<dbReference type="Gene3D" id="3.10.50.10">
    <property type="match status" value="1"/>
</dbReference>
<dbReference type="InterPro" id="IPR036779">
    <property type="entry name" value="LysM_dom_sf"/>
</dbReference>
<dbReference type="PANTHER" id="PTHR11177:SF333">
    <property type="entry name" value="CHITINASE"/>
    <property type="match status" value="1"/>
</dbReference>
<evidence type="ECO:0000256" key="1">
    <source>
        <dbReference type="ARBA" id="ARBA00000822"/>
    </source>
</evidence>
<dbReference type="InterPro" id="IPR011583">
    <property type="entry name" value="Chitinase_II/V-like_cat"/>
</dbReference>
<dbReference type="GeneID" id="70249252"/>
<keyword evidence="6" id="KW-0119">Carbohydrate metabolism</keyword>
<dbReference type="GO" id="GO:0008061">
    <property type="term" value="F:chitin binding"/>
    <property type="evidence" value="ECO:0007669"/>
    <property type="project" value="InterPro"/>
</dbReference>
<dbReference type="SUPFAM" id="SSF54106">
    <property type="entry name" value="LysM domain"/>
    <property type="match status" value="1"/>
</dbReference>
<evidence type="ECO:0000256" key="6">
    <source>
        <dbReference type="ARBA" id="ARBA00023277"/>
    </source>
</evidence>
<comment type="catalytic activity">
    <reaction evidence="1">
        <text>Random endo-hydrolysis of N-acetyl-beta-D-glucosaminide (1-&gt;4)-beta-linkages in chitin and chitodextrins.</text>
        <dbReference type="EC" id="3.2.1.14"/>
    </reaction>
</comment>
<dbReference type="PANTHER" id="PTHR11177">
    <property type="entry name" value="CHITINASE"/>
    <property type="match status" value="1"/>
</dbReference>
<keyword evidence="5" id="KW-0146">Chitin degradation</keyword>
<dbReference type="RefSeq" id="XP_046073800.1">
    <property type="nucleotide sequence ID" value="XM_046218965.1"/>
</dbReference>
<evidence type="ECO:0000313" key="12">
    <source>
        <dbReference type="EMBL" id="KAH8700094.1"/>
    </source>
</evidence>
<dbReference type="InterPro" id="IPR050314">
    <property type="entry name" value="Glycosyl_Hydrlase_18"/>
</dbReference>
<dbReference type="GO" id="GO:0000272">
    <property type="term" value="P:polysaccharide catabolic process"/>
    <property type="evidence" value="ECO:0007669"/>
    <property type="project" value="UniProtKB-KW"/>
</dbReference>
<evidence type="ECO:0000256" key="9">
    <source>
        <dbReference type="RuleBase" id="RU000489"/>
    </source>
</evidence>
<feature type="domain" description="LysM" evidence="10">
    <location>
        <begin position="453"/>
        <end position="500"/>
    </location>
</feature>
<name>A0AAD4KZE9_9EURO</name>
<dbReference type="Pfam" id="PF00704">
    <property type="entry name" value="Glyco_hydro_18"/>
    <property type="match status" value="2"/>
</dbReference>
<gene>
    <name evidence="12" type="ORF">BGW36DRAFT_405404</name>
</gene>
<dbReference type="GO" id="GO:0008843">
    <property type="term" value="F:endochitinase activity"/>
    <property type="evidence" value="ECO:0007669"/>
    <property type="project" value="UniProtKB-EC"/>
</dbReference>
<dbReference type="SUPFAM" id="SSF51445">
    <property type="entry name" value="(Trans)glycosidases"/>
    <property type="match status" value="1"/>
</dbReference>
<accession>A0AAD4KZE9</accession>
<dbReference type="InterPro" id="IPR029070">
    <property type="entry name" value="Chitinase_insertion_sf"/>
</dbReference>
<keyword evidence="4 9" id="KW-0378">Hydrolase</keyword>
<comment type="similarity">
    <text evidence="2">Belongs to the glycosyl hydrolase 18 family. Chitinase class V subfamily.</text>
</comment>
<organism evidence="12 13">
    <name type="scientific">Talaromyces proteolyticus</name>
    <dbReference type="NCBI Taxonomy" id="1131652"/>
    <lineage>
        <taxon>Eukaryota</taxon>
        <taxon>Fungi</taxon>
        <taxon>Dikarya</taxon>
        <taxon>Ascomycota</taxon>
        <taxon>Pezizomycotina</taxon>
        <taxon>Eurotiomycetes</taxon>
        <taxon>Eurotiomycetidae</taxon>
        <taxon>Eurotiales</taxon>
        <taxon>Trichocomaceae</taxon>
        <taxon>Talaromyces</taxon>
        <taxon>Talaromyces sect. Bacilispori</taxon>
    </lineage>
</organism>
<dbReference type="InterPro" id="IPR001223">
    <property type="entry name" value="Glyco_hydro18_cat"/>
</dbReference>
<dbReference type="AlphaFoldDB" id="A0AAD4KZE9"/>
<dbReference type="PROSITE" id="PS51782">
    <property type="entry name" value="LYSM"/>
    <property type="match status" value="1"/>
</dbReference>
<dbReference type="SMART" id="SM00636">
    <property type="entry name" value="Glyco_18"/>
    <property type="match status" value="1"/>
</dbReference>
<dbReference type="Gene3D" id="3.10.350.10">
    <property type="entry name" value="LysM domain"/>
    <property type="match status" value="1"/>
</dbReference>